<evidence type="ECO:0000313" key="1">
    <source>
        <dbReference type="EMBL" id="MCC8362876.1"/>
    </source>
</evidence>
<accession>A0ABS8JH06</accession>
<reference evidence="1" key="1">
    <citation type="submission" date="2021-10" db="EMBL/GenBank/DDBJ databases">
        <authorList>
            <person name="Lyu M."/>
            <person name="Wang X."/>
            <person name="Meng X."/>
            <person name="Xu K."/>
        </authorList>
    </citation>
    <scope>NUCLEOTIDE SEQUENCE</scope>
    <source>
        <strain evidence="1">A6</strain>
    </source>
</reference>
<evidence type="ECO:0008006" key="3">
    <source>
        <dbReference type="Google" id="ProtNLM"/>
    </source>
</evidence>
<dbReference type="Proteomes" id="UP001165293">
    <property type="component" value="Unassembled WGS sequence"/>
</dbReference>
<evidence type="ECO:0000313" key="2">
    <source>
        <dbReference type="Proteomes" id="UP001165293"/>
    </source>
</evidence>
<comment type="caution">
    <text evidence="1">The sequence shown here is derived from an EMBL/GenBank/DDBJ whole genome shotgun (WGS) entry which is preliminary data.</text>
</comment>
<sequence length="705" mass="76686">MELKQAEVKQTEVKQTEVIGNMRVALCAIALGVLAACGGAGGKAGDKRPANVATSARAATTATATAKATAAAVGTRRMRTGGPQPALLANTGFTGQDFPGLRESRTLANCDPAHADNANYRTNVINVGPAQAITNLAQVAWESLPPHTMVRVHPKATPYNERIFIVTGDIKVCGIRDANGVRPKISGLNARVRSSSALQSQIGTPAEEYSTVNRGIVAIARDSGIRNIVVEGLDLTGAMSPPYSGSNHAASYIGMDNLPHPYNSHTGCLYVSRAQNVTLRDNAFSFCPVGVYVISRGLDYGGDHYLTRNFLLEANHFHDNGLVDDYNVHQAYIQGVNFVVQYNYFGNPIRHDIDGNGTIDNDEASNGNDLKMRTVGELVRYNYFENGAHSIDLIDVEDFRPSVFPWFFELLADQDPAAVTPALRATMQRDWRKYEFGSYMYGNIFRRDQKVHVQTMGASIVHFGSDNSPIDGRRGKLWFYFNTVLTGLNKNSSAGAATLFSCCLDNANSWDYYDGNLVLDANNVDFRMIVGGKDYGVIRRRTPTEFWGRYVALNNAVQVANANGTLDNAQPFHWNTYKGEQVELRRNFVTSNWNQPLWTGYPTPGYGDNEVALEEFSYPGAHDRHHVTGAVNLATGSLALDARTTAPLAGSAVCGKALAWTNEIPAAVRPNYQVRLQASGSGWTPGVLLVSARTAHTTLGASQCN</sequence>
<protein>
    <recommendedName>
        <fullName evidence="3">Right handed beta helix domain-containing protein</fullName>
    </recommendedName>
</protein>
<gene>
    <name evidence="1" type="ORF">LK996_07270</name>
</gene>
<proteinExistence type="predicted"/>
<keyword evidence="2" id="KW-1185">Reference proteome</keyword>
<dbReference type="EMBL" id="JAJGAK010000001">
    <property type="protein sequence ID" value="MCC8362876.1"/>
    <property type="molecule type" value="Genomic_DNA"/>
</dbReference>
<dbReference type="RefSeq" id="WP_230526449.1">
    <property type="nucleotide sequence ID" value="NZ_JAJGAK010000001.1"/>
</dbReference>
<name>A0ABS8JH06_9GAMM</name>
<organism evidence="1 2">
    <name type="scientific">Noviluteimonas lactosilytica</name>
    <dbReference type="NCBI Taxonomy" id="2888523"/>
    <lineage>
        <taxon>Bacteria</taxon>
        <taxon>Pseudomonadati</taxon>
        <taxon>Pseudomonadota</taxon>
        <taxon>Gammaproteobacteria</taxon>
        <taxon>Lysobacterales</taxon>
        <taxon>Lysobacteraceae</taxon>
        <taxon>Noviluteimonas</taxon>
    </lineage>
</organism>